<dbReference type="EMBL" id="CAAKMV010000150">
    <property type="protein sequence ID" value="VIO61071.1"/>
    <property type="molecule type" value="Genomic_DNA"/>
</dbReference>
<protein>
    <submittedName>
        <fullName evidence="2">Uncharacterized protein</fullName>
    </submittedName>
</protein>
<reference evidence="2" key="1">
    <citation type="submission" date="2019-04" db="EMBL/GenBank/DDBJ databases">
        <authorList>
            <person name="Melise S."/>
            <person name="Noan J."/>
            <person name="Okalmin O."/>
        </authorList>
    </citation>
    <scope>NUCLEOTIDE SEQUENCE</scope>
    <source>
        <strain evidence="2">FN9</strain>
    </source>
</reference>
<gene>
    <name evidence="2" type="ORF">FUG_LOCUS426002</name>
    <name evidence="1" type="ORF">MDCFG202_LOCUS594673</name>
</gene>
<sequence>METHSMRRGGVLGYLKDARGGESMAGRFMVGQEIGMGKKGCPLKEAVRDKNGVVGVMSGVYDVVLGGGHSGGLVFGLKGGHCIAM</sequence>
<dbReference type="EMBL" id="CAJPIJ010000219">
    <property type="protein sequence ID" value="CAG2010351.1"/>
    <property type="molecule type" value="Genomic_DNA"/>
</dbReference>
<organism evidence="2">
    <name type="scientific">Gibberella zeae</name>
    <name type="common">Wheat head blight fungus</name>
    <name type="synonym">Fusarium graminearum</name>
    <dbReference type="NCBI Taxonomy" id="5518"/>
    <lineage>
        <taxon>Eukaryota</taxon>
        <taxon>Fungi</taxon>
        <taxon>Dikarya</taxon>
        <taxon>Ascomycota</taxon>
        <taxon>Pezizomycotina</taxon>
        <taxon>Sordariomycetes</taxon>
        <taxon>Hypocreomycetidae</taxon>
        <taxon>Hypocreales</taxon>
        <taxon>Nectriaceae</taxon>
        <taxon>Fusarium</taxon>
    </lineage>
</organism>
<dbReference type="AlphaFoldDB" id="A0A4E9EE62"/>
<name>A0A4E9EE62_GIBZA</name>
<reference evidence="1" key="2">
    <citation type="submission" date="2021-03" db="EMBL/GenBank/DDBJ databases">
        <authorList>
            <person name="Alouane T."/>
            <person name="Langin T."/>
            <person name="Bonhomme L."/>
        </authorList>
    </citation>
    <scope>NUCLEOTIDE SEQUENCE</scope>
    <source>
        <strain evidence="1">MDC_Fg202</strain>
    </source>
</reference>
<accession>A0A4E9EE62</accession>
<evidence type="ECO:0000313" key="1">
    <source>
        <dbReference type="EMBL" id="CAG2010351.1"/>
    </source>
</evidence>
<dbReference type="Proteomes" id="UP000746612">
    <property type="component" value="Unassembled WGS sequence"/>
</dbReference>
<evidence type="ECO:0000313" key="2">
    <source>
        <dbReference type="EMBL" id="VIO61071.1"/>
    </source>
</evidence>
<proteinExistence type="predicted"/>